<dbReference type="Proteomes" id="UP000276776">
    <property type="component" value="Unassembled WGS sequence"/>
</dbReference>
<sequence length="74" mass="8451">MELILTPFKNKGEKSHLSELSKAEPNTSIMIFFNKFIFETLGFEFLRIKLTICYQAAVAPHGIKSMWRGAVACR</sequence>
<evidence type="ECO:0000313" key="3">
    <source>
        <dbReference type="WBParaSite" id="TCLT_0000324601-mRNA-1"/>
    </source>
</evidence>
<proteinExistence type="predicted"/>
<gene>
    <name evidence="1" type="ORF">TCLT_LOCUS3242</name>
</gene>
<reference evidence="3" key="1">
    <citation type="submission" date="2017-02" db="UniProtKB">
        <authorList>
            <consortium name="WormBaseParasite"/>
        </authorList>
    </citation>
    <scope>IDENTIFICATION</scope>
</reference>
<dbReference type="WBParaSite" id="TCLT_0000324601-mRNA-1">
    <property type="protein sequence ID" value="TCLT_0000324601-mRNA-1"/>
    <property type="gene ID" value="TCLT_0000324601"/>
</dbReference>
<organism evidence="3">
    <name type="scientific">Thelazia callipaeda</name>
    <name type="common">Oriental eyeworm</name>
    <name type="synonym">Parasitic nematode</name>
    <dbReference type="NCBI Taxonomy" id="103827"/>
    <lineage>
        <taxon>Eukaryota</taxon>
        <taxon>Metazoa</taxon>
        <taxon>Ecdysozoa</taxon>
        <taxon>Nematoda</taxon>
        <taxon>Chromadorea</taxon>
        <taxon>Rhabditida</taxon>
        <taxon>Spirurina</taxon>
        <taxon>Spiruromorpha</taxon>
        <taxon>Thelazioidea</taxon>
        <taxon>Thelaziidae</taxon>
        <taxon>Thelazia</taxon>
    </lineage>
</organism>
<dbReference type="EMBL" id="UYYF01001167">
    <property type="protein sequence ID" value="VDM99612.1"/>
    <property type="molecule type" value="Genomic_DNA"/>
</dbReference>
<reference evidence="1 2" key="2">
    <citation type="submission" date="2018-11" db="EMBL/GenBank/DDBJ databases">
        <authorList>
            <consortium name="Pathogen Informatics"/>
        </authorList>
    </citation>
    <scope>NUCLEOTIDE SEQUENCE [LARGE SCALE GENOMIC DNA]</scope>
</reference>
<dbReference type="AlphaFoldDB" id="A0A0N5CSP1"/>
<protein>
    <submittedName>
        <fullName evidence="1 3">Uncharacterized protein</fullName>
    </submittedName>
</protein>
<accession>A0A0N5CSP1</accession>
<evidence type="ECO:0000313" key="1">
    <source>
        <dbReference type="EMBL" id="VDM99612.1"/>
    </source>
</evidence>
<keyword evidence="2" id="KW-1185">Reference proteome</keyword>
<evidence type="ECO:0000313" key="2">
    <source>
        <dbReference type="Proteomes" id="UP000276776"/>
    </source>
</evidence>
<name>A0A0N5CSP1_THECL</name>